<evidence type="ECO:0000256" key="1">
    <source>
        <dbReference type="SAM" id="MobiDB-lite"/>
    </source>
</evidence>
<dbReference type="Proteomes" id="UP000091967">
    <property type="component" value="Unassembled WGS sequence"/>
</dbReference>
<accession>A0A1B8B9W2</accession>
<reference evidence="2 3" key="1">
    <citation type="submission" date="2016-06" db="EMBL/GenBank/DDBJ databases">
        <title>Living apart together: crosstalk between the core and supernumerary genomes in a fungal plant pathogen.</title>
        <authorList>
            <person name="Vanheule A."/>
            <person name="Audenaert K."/>
            <person name="Warris S."/>
            <person name="Van De Geest H."/>
            <person name="Schijlen E."/>
            <person name="Hofte M."/>
            <person name="De Saeger S."/>
            <person name="Haesaert G."/>
            <person name="Waalwijk C."/>
            <person name="Van Der Lee T."/>
        </authorList>
    </citation>
    <scope>NUCLEOTIDE SEQUENCE [LARGE SCALE GENOMIC DNA]</scope>
    <source>
        <strain evidence="2 3">2516</strain>
    </source>
</reference>
<organism evidence="2 3">
    <name type="scientific">Fusarium poae</name>
    <dbReference type="NCBI Taxonomy" id="36050"/>
    <lineage>
        <taxon>Eukaryota</taxon>
        <taxon>Fungi</taxon>
        <taxon>Dikarya</taxon>
        <taxon>Ascomycota</taxon>
        <taxon>Pezizomycotina</taxon>
        <taxon>Sordariomycetes</taxon>
        <taxon>Hypocreomycetidae</taxon>
        <taxon>Hypocreales</taxon>
        <taxon>Nectriaceae</taxon>
        <taxon>Fusarium</taxon>
    </lineage>
</organism>
<feature type="compositionally biased region" description="Polar residues" evidence="1">
    <location>
        <begin position="54"/>
        <end position="64"/>
    </location>
</feature>
<protein>
    <submittedName>
        <fullName evidence="2">Uncharacterized protein</fullName>
    </submittedName>
</protein>
<comment type="caution">
    <text evidence="2">The sequence shown here is derived from an EMBL/GenBank/DDBJ whole genome shotgun (WGS) entry which is preliminary data.</text>
</comment>
<dbReference type="EMBL" id="LYXU01000001">
    <property type="protein sequence ID" value="OBS29511.1"/>
    <property type="molecule type" value="Genomic_DNA"/>
</dbReference>
<feature type="region of interest" description="Disordered" evidence="1">
    <location>
        <begin position="111"/>
        <end position="144"/>
    </location>
</feature>
<feature type="region of interest" description="Disordered" evidence="1">
    <location>
        <begin position="198"/>
        <end position="267"/>
    </location>
</feature>
<name>A0A1B8B9W2_FUSPO</name>
<gene>
    <name evidence="2" type="ORF">FPOA_03448</name>
</gene>
<proteinExistence type="predicted"/>
<evidence type="ECO:0000313" key="3">
    <source>
        <dbReference type="Proteomes" id="UP000091967"/>
    </source>
</evidence>
<keyword evidence="3" id="KW-1185">Reference proteome</keyword>
<sequence length="267" mass="28700">MWAEMSMLGTRHFPGIRITSYSPGPPFVASCEFTSSPLFTSTTPPVDTAPQPTPQRVNRRQSAMTPLKRATANAMEAANKTPAPAIEPDHSTQINSTVLTNDNATIIFPWSDVEDSPARSRPRTQPHRATEPNYATPKSGAPAADNVDEALTVSWSDVDDDPPAPPAHPLVVKPNHETPEFASPALGSADETLAVAWSDVEDTPSQPMAQTDPATPKFQSPALTNDDTTIIFPWSDVEDSPSRKTRAEIVPAQDEQSSAAPQATWPA</sequence>
<feature type="compositionally biased region" description="Polar residues" evidence="1">
    <location>
        <begin position="203"/>
        <end position="228"/>
    </location>
</feature>
<dbReference type="AlphaFoldDB" id="A0A1B8B9W2"/>
<feature type="region of interest" description="Disordered" evidence="1">
    <location>
        <begin position="39"/>
        <end position="65"/>
    </location>
</feature>
<evidence type="ECO:0000313" key="2">
    <source>
        <dbReference type="EMBL" id="OBS29511.1"/>
    </source>
</evidence>